<dbReference type="InterPro" id="IPR007396">
    <property type="entry name" value="TR_PAI2-type"/>
</dbReference>
<dbReference type="InterPro" id="IPR012349">
    <property type="entry name" value="Split_barrel_FMN-bd"/>
</dbReference>
<dbReference type="PIRSF" id="PIRSF010372">
    <property type="entry name" value="PaiB"/>
    <property type="match status" value="1"/>
</dbReference>
<evidence type="ECO:0000313" key="3">
    <source>
        <dbReference type="Proteomes" id="UP000664209"/>
    </source>
</evidence>
<gene>
    <name evidence="2" type="ORF">J4G33_04790</name>
</gene>
<dbReference type="RefSeq" id="WP_208054803.1">
    <property type="nucleotide sequence ID" value="NZ_JAGEMK010000002.1"/>
</dbReference>
<dbReference type="AlphaFoldDB" id="A0A939LNC0"/>
<accession>A0A939LNC0</accession>
<sequence length="216" mass="23512">MWVNPLFATEARAAVAALVRSHSLATIVTAEPLRAAHVPLMLEDVDGRMTLTGHIPRVDPVAEVIAAGERVLCVLHGPRAYVSAGWYGDPGLSTYNFSVAHLSGTASPMTEPTELRAHLVELVAEHEQTKAPVDDGPWELDEVAHARIDQLLPAVLGFRVEVDEAQAKVKLGQNRTHEDRASTREHLQASPREEERAVADLMATAEDAPEPRRPGH</sequence>
<proteinExistence type="predicted"/>
<organism evidence="2 3">
    <name type="scientific">Actinotalea soli</name>
    <dbReference type="NCBI Taxonomy" id="2819234"/>
    <lineage>
        <taxon>Bacteria</taxon>
        <taxon>Bacillati</taxon>
        <taxon>Actinomycetota</taxon>
        <taxon>Actinomycetes</taxon>
        <taxon>Micrococcales</taxon>
        <taxon>Cellulomonadaceae</taxon>
        <taxon>Actinotalea</taxon>
    </lineage>
</organism>
<feature type="region of interest" description="Disordered" evidence="1">
    <location>
        <begin position="170"/>
        <end position="216"/>
    </location>
</feature>
<dbReference type="Proteomes" id="UP000664209">
    <property type="component" value="Unassembled WGS sequence"/>
</dbReference>
<evidence type="ECO:0000313" key="2">
    <source>
        <dbReference type="EMBL" id="MBO1751116.1"/>
    </source>
</evidence>
<dbReference type="SUPFAM" id="SSF50475">
    <property type="entry name" value="FMN-binding split barrel"/>
    <property type="match status" value="1"/>
</dbReference>
<name>A0A939LNC0_9CELL</name>
<evidence type="ECO:0000256" key="1">
    <source>
        <dbReference type="SAM" id="MobiDB-lite"/>
    </source>
</evidence>
<dbReference type="EMBL" id="JAGEMK010000002">
    <property type="protein sequence ID" value="MBO1751116.1"/>
    <property type="molecule type" value="Genomic_DNA"/>
</dbReference>
<keyword evidence="3" id="KW-1185">Reference proteome</keyword>
<protein>
    <submittedName>
        <fullName evidence="2">FMN-binding negative transcriptional regulator</fullName>
    </submittedName>
</protein>
<dbReference type="PANTHER" id="PTHR35802:SF1">
    <property type="entry name" value="PROTEASE SYNTHASE AND SPORULATION PROTEIN PAI 2"/>
    <property type="match status" value="1"/>
</dbReference>
<feature type="compositionally biased region" description="Basic and acidic residues" evidence="1">
    <location>
        <begin position="175"/>
        <end position="198"/>
    </location>
</feature>
<reference evidence="2" key="1">
    <citation type="submission" date="2021-03" db="EMBL/GenBank/DDBJ databases">
        <title>Actinotalea soli sp. nov., isolated from soil.</title>
        <authorList>
            <person name="Ping W."/>
            <person name="Zhang J."/>
        </authorList>
    </citation>
    <scope>NUCLEOTIDE SEQUENCE</scope>
    <source>
        <strain evidence="2">BY-33</strain>
    </source>
</reference>
<dbReference type="Pfam" id="PF04299">
    <property type="entry name" value="FMN_bind_2"/>
    <property type="match status" value="1"/>
</dbReference>
<comment type="caution">
    <text evidence="2">The sequence shown here is derived from an EMBL/GenBank/DDBJ whole genome shotgun (WGS) entry which is preliminary data.</text>
</comment>
<dbReference type="PANTHER" id="PTHR35802">
    <property type="entry name" value="PROTEASE SYNTHASE AND SPORULATION PROTEIN PAI 2"/>
    <property type="match status" value="1"/>
</dbReference>
<dbReference type="Gene3D" id="2.30.110.10">
    <property type="entry name" value="Electron Transport, Fmn-binding Protein, Chain A"/>
    <property type="match status" value="1"/>
</dbReference>